<dbReference type="Proteomes" id="UP000066480">
    <property type="component" value="Chromosome"/>
</dbReference>
<keyword evidence="15" id="KW-0812">Transmembrane</keyword>
<name>A0A0K1JPD3_9MICO</name>
<keyword evidence="11" id="KW-0961">Cell wall biogenesis/degradation</keyword>
<dbReference type="InterPro" id="IPR050396">
    <property type="entry name" value="Glycosyltr_51/Transpeptidase"/>
</dbReference>
<sequence length="709" mass="76537">MAFKIVTRTLLGLFTLFVFGVIALFVIYQRTDIPQPNADAQKQQSVLYYDDGKTELARFNGTTRQSVPVTQIPDHVQKAFLSAEDRDFYKNKGVSPTGIVRAFWTNLRGGSKAGGSTITQQYVKNYFLTQDKTVTRKFKEVMISLKIDQKMSKDQILGDYLNTIYFGRGAYGIQAASKAYFNKDVSQLSVSEGAFLASVVNSPNRLDPANGQAAIDRVNPRMVYVLDGMVEKGWLSQEVRNQQRLPNFQPRKKRSIPGPIGYIRDLVESELKNKLQLSDVDLDKGGLRITTTINKKSEDAAIKAVEQNLPEDSANLHTGLVAQKPGDGAVVALYGGRDSLKEANNATFQVMQGASNFKVFGLIGALQDGMTLDKTYEGNSPMRFKQYITPTNPKGNVTNFGGVDWHRVSLRKATAKSINTVFLQVNEDIGPTKTAAVAQAAGIPKTAFAQGQDKVLSNVLGTPSVHVIDMATAYNTINAQGVKSDPYYIKSISSASGYSYSAKPKTSRAFDKDVALNAINAMEGVVTDGSATPTLKGFDRPAAGKTGTSNENKSIWFSGFTPQLTTSVGMYKTAPGGTGAIQMKGEEGDPVTGSKYPTQIWRAFMEAALEGQPAPKFPEPPGMSNTFTGTSEPTHDPTNEPAPPNTPTNTPPPDTESTEPPSSTTTESRTTKPTKTHKPTKTEPPPSSTRPGGGGTSTRPGGGGTFPFP</sequence>
<dbReference type="InterPro" id="IPR012338">
    <property type="entry name" value="Beta-lactam/transpept-like"/>
</dbReference>
<evidence type="ECO:0000256" key="4">
    <source>
        <dbReference type="ARBA" id="ARBA00022670"/>
    </source>
</evidence>
<evidence type="ECO:0000256" key="12">
    <source>
        <dbReference type="ARBA" id="ARBA00034000"/>
    </source>
</evidence>
<reference evidence="18 19" key="1">
    <citation type="submission" date="2015-03" db="EMBL/GenBank/DDBJ databases">
        <title>Luteipulveratus halotolerans sp. nov., a novel actinobacterium (Dermacoccaceae) from Sarawak, Malaysia.</title>
        <authorList>
            <person name="Juboi H."/>
            <person name="Basik A."/>
            <person name="Shamsul S.S."/>
            <person name="Arnold P."/>
            <person name="Schmitt E.K."/>
            <person name="Sanglier J.-J."/>
            <person name="Yeo T."/>
        </authorList>
    </citation>
    <scope>NUCLEOTIDE SEQUENCE [LARGE SCALE GENOMIC DNA]</scope>
    <source>
        <strain evidence="18 19">MN07-A0370</strain>
    </source>
</reference>
<dbReference type="Gene3D" id="1.10.3810.10">
    <property type="entry name" value="Biosynthetic peptidoglycan transglycosylase-like"/>
    <property type="match status" value="1"/>
</dbReference>
<keyword evidence="6" id="KW-0808">Transferase</keyword>
<evidence type="ECO:0000256" key="9">
    <source>
        <dbReference type="ARBA" id="ARBA00022984"/>
    </source>
</evidence>
<keyword evidence="15" id="KW-1133">Transmembrane helix</keyword>
<evidence type="ECO:0000259" key="17">
    <source>
        <dbReference type="Pfam" id="PF00912"/>
    </source>
</evidence>
<dbReference type="InterPro" id="IPR001460">
    <property type="entry name" value="PCN-bd_Tpept"/>
</dbReference>
<keyword evidence="9" id="KW-0573">Peptidoglycan synthesis</keyword>
<keyword evidence="5" id="KW-0328">Glycosyltransferase</keyword>
<comment type="catalytic activity">
    <reaction evidence="13">
        <text>[GlcNAc-(1-&gt;4)-Mur2Ac(oyl-L-Ala-gamma-D-Glu-L-Lys-D-Ala-D-Ala)](n)-di-trans,octa-cis-undecaprenyl diphosphate + beta-D-GlcNAc-(1-&gt;4)-Mur2Ac(oyl-L-Ala-gamma-D-Glu-L-Lys-D-Ala-D-Ala)-di-trans,octa-cis-undecaprenyl diphosphate = [GlcNAc-(1-&gt;4)-Mur2Ac(oyl-L-Ala-gamma-D-Glu-L-Lys-D-Ala-D-Ala)](n+1)-di-trans,octa-cis-undecaprenyl diphosphate + di-trans,octa-cis-undecaprenyl diphosphate + H(+)</text>
        <dbReference type="Rhea" id="RHEA:23708"/>
        <dbReference type="Rhea" id="RHEA-COMP:9602"/>
        <dbReference type="Rhea" id="RHEA-COMP:9603"/>
        <dbReference type="ChEBI" id="CHEBI:15378"/>
        <dbReference type="ChEBI" id="CHEBI:58405"/>
        <dbReference type="ChEBI" id="CHEBI:60033"/>
        <dbReference type="ChEBI" id="CHEBI:78435"/>
        <dbReference type="EC" id="2.4.99.28"/>
    </reaction>
</comment>
<dbReference type="KEGG" id="lmoi:VV02_02595"/>
<gene>
    <name evidence="18" type="ORF">VV02_02595</name>
</gene>
<evidence type="ECO:0000256" key="8">
    <source>
        <dbReference type="ARBA" id="ARBA00022960"/>
    </source>
</evidence>
<keyword evidence="19" id="KW-1185">Reference proteome</keyword>
<organism evidence="18 19">
    <name type="scientific">Luteipulveratus mongoliensis</name>
    <dbReference type="NCBI Taxonomy" id="571913"/>
    <lineage>
        <taxon>Bacteria</taxon>
        <taxon>Bacillati</taxon>
        <taxon>Actinomycetota</taxon>
        <taxon>Actinomycetes</taxon>
        <taxon>Micrococcales</taxon>
        <taxon>Dermacoccaceae</taxon>
        <taxon>Luteipulveratus</taxon>
    </lineage>
</organism>
<dbReference type="InterPro" id="IPR036950">
    <property type="entry name" value="PBP_transglycosylase"/>
</dbReference>
<evidence type="ECO:0000256" key="11">
    <source>
        <dbReference type="ARBA" id="ARBA00023316"/>
    </source>
</evidence>
<comment type="similarity">
    <text evidence="1">In the C-terminal section; belongs to the transpeptidase family.</text>
</comment>
<evidence type="ECO:0000256" key="5">
    <source>
        <dbReference type="ARBA" id="ARBA00022676"/>
    </source>
</evidence>
<evidence type="ECO:0000256" key="6">
    <source>
        <dbReference type="ARBA" id="ARBA00022679"/>
    </source>
</evidence>
<comment type="catalytic activity">
    <reaction evidence="12">
        <text>Preferential cleavage: (Ac)2-L-Lys-D-Ala-|-D-Ala. Also transpeptidation of peptidyl-alanyl moieties that are N-acyl substituents of D-alanine.</text>
        <dbReference type="EC" id="3.4.16.4"/>
    </reaction>
</comment>
<feature type="transmembrane region" description="Helical" evidence="15">
    <location>
        <begin position="9"/>
        <end position="28"/>
    </location>
</feature>
<evidence type="ECO:0000256" key="10">
    <source>
        <dbReference type="ARBA" id="ARBA00023268"/>
    </source>
</evidence>
<dbReference type="GO" id="GO:0030288">
    <property type="term" value="C:outer membrane-bounded periplasmic space"/>
    <property type="evidence" value="ECO:0007669"/>
    <property type="project" value="TreeGrafter"/>
</dbReference>
<keyword evidence="15" id="KW-0472">Membrane</keyword>
<dbReference type="AlphaFoldDB" id="A0A0K1JPD3"/>
<dbReference type="FunFam" id="1.10.3810.10:FF:000001">
    <property type="entry name" value="Penicillin-binding protein 1A"/>
    <property type="match status" value="1"/>
</dbReference>
<evidence type="ECO:0000256" key="7">
    <source>
        <dbReference type="ARBA" id="ARBA00022801"/>
    </source>
</evidence>
<dbReference type="GO" id="GO:0006508">
    <property type="term" value="P:proteolysis"/>
    <property type="evidence" value="ECO:0007669"/>
    <property type="project" value="UniProtKB-KW"/>
</dbReference>
<feature type="compositionally biased region" description="Pro residues" evidence="14">
    <location>
        <begin position="640"/>
        <end position="654"/>
    </location>
</feature>
<dbReference type="GO" id="GO:0008658">
    <property type="term" value="F:penicillin binding"/>
    <property type="evidence" value="ECO:0007669"/>
    <property type="project" value="InterPro"/>
</dbReference>
<keyword evidence="7" id="KW-0378">Hydrolase</keyword>
<accession>A0A0K1JPD3</accession>
<feature type="domain" description="Penicillin-binding protein transpeptidase" evidence="16">
    <location>
        <begin position="320"/>
        <end position="577"/>
    </location>
</feature>
<evidence type="ECO:0000313" key="18">
    <source>
        <dbReference type="EMBL" id="AKU18579.1"/>
    </source>
</evidence>
<dbReference type="GO" id="GO:0009002">
    <property type="term" value="F:serine-type D-Ala-D-Ala carboxypeptidase activity"/>
    <property type="evidence" value="ECO:0007669"/>
    <property type="project" value="UniProtKB-EC"/>
</dbReference>
<dbReference type="GO" id="GO:0008955">
    <property type="term" value="F:peptidoglycan glycosyltransferase activity"/>
    <property type="evidence" value="ECO:0007669"/>
    <property type="project" value="UniProtKB-EC"/>
</dbReference>
<keyword evidence="4" id="KW-0645">Protease</keyword>
<dbReference type="InterPro" id="IPR001264">
    <property type="entry name" value="Glyco_trans_51"/>
</dbReference>
<dbReference type="SUPFAM" id="SSF53955">
    <property type="entry name" value="Lysozyme-like"/>
    <property type="match status" value="1"/>
</dbReference>
<keyword evidence="10" id="KW-0511">Multifunctional enzyme</keyword>
<protein>
    <submittedName>
        <fullName evidence="18">Uncharacterized protein</fullName>
    </submittedName>
</protein>
<feature type="domain" description="Glycosyl transferase family 51" evidence="17">
    <location>
        <begin position="55"/>
        <end position="229"/>
    </location>
</feature>
<dbReference type="SUPFAM" id="SSF56601">
    <property type="entry name" value="beta-lactamase/transpeptidase-like"/>
    <property type="match status" value="1"/>
</dbReference>
<dbReference type="InterPro" id="IPR023346">
    <property type="entry name" value="Lysozyme-like_dom_sf"/>
</dbReference>
<evidence type="ECO:0000256" key="13">
    <source>
        <dbReference type="ARBA" id="ARBA00049902"/>
    </source>
</evidence>
<evidence type="ECO:0000256" key="15">
    <source>
        <dbReference type="SAM" id="Phobius"/>
    </source>
</evidence>
<dbReference type="Pfam" id="PF00912">
    <property type="entry name" value="Transgly"/>
    <property type="match status" value="1"/>
</dbReference>
<evidence type="ECO:0000256" key="1">
    <source>
        <dbReference type="ARBA" id="ARBA00007090"/>
    </source>
</evidence>
<dbReference type="PATRIC" id="fig|571913.6.peg.533"/>
<dbReference type="PANTHER" id="PTHR32282">
    <property type="entry name" value="BINDING PROTEIN TRANSPEPTIDASE, PUTATIVE-RELATED"/>
    <property type="match status" value="1"/>
</dbReference>
<dbReference type="Pfam" id="PF00905">
    <property type="entry name" value="Transpeptidase"/>
    <property type="match status" value="1"/>
</dbReference>
<feature type="compositionally biased region" description="Polar residues" evidence="14">
    <location>
        <begin position="623"/>
        <end position="632"/>
    </location>
</feature>
<dbReference type="EMBL" id="CP011112">
    <property type="protein sequence ID" value="AKU18579.1"/>
    <property type="molecule type" value="Genomic_DNA"/>
</dbReference>
<feature type="region of interest" description="Disordered" evidence="14">
    <location>
        <begin position="612"/>
        <end position="709"/>
    </location>
</feature>
<dbReference type="Gene3D" id="3.40.710.10">
    <property type="entry name" value="DD-peptidase/beta-lactamase superfamily"/>
    <property type="match status" value="1"/>
</dbReference>
<evidence type="ECO:0000259" key="16">
    <source>
        <dbReference type="Pfam" id="PF00905"/>
    </source>
</evidence>
<dbReference type="PANTHER" id="PTHR32282:SF34">
    <property type="entry name" value="PENICILLIN-BINDING PROTEIN 1A"/>
    <property type="match status" value="1"/>
</dbReference>
<feature type="compositionally biased region" description="Gly residues" evidence="14">
    <location>
        <begin position="691"/>
        <end position="709"/>
    </location>
</feature>
<keyword evidence="3" id="KW-0121">Carboxypeptidase</keyword>
<evidence type="ECO:0000256" key="14">
    <source>
        <dbReference type="SAM" id="MobiDB-lite"/>
    </source>
</evidence>
<dbReference type="GO" id="GO:0009252">
    <property type="term" value="P:peptidoglycan biosynthetic process"/>
    <property type="evidence" value="ECO:0007669"/>
    <property type="project" value="UniProtKB-KW"/>
</dbReference>
<comment type="similarity">
    <text evidence="2">In the N-terminal section; belongs to the glycosyltransferase 51 family.</text>
</comment>
<keyword evidence="8" id="KW-0133">Cell shape</keyword>
<dbReference type="STRING" id="571913.VV02_02595"/>
<dbReference type="GO" id="GO:0071555">
    <property type="term" value="P:cell wall organization"/>
    <property type="evidence" value="ECO:0007669"/>
    <property type="project" value="UniProtKB-KW"/>
</dbReference>
<evidence type="ECO:0000256" key="2">
    <source>
        <dbReference type="ARBA" id="ARBA00007739"/>
    </source>
</evidence>
<evidence type="ECO:0000313" key="19">
    <source>
        <dbReference type="Proteomes" id="UP000066480"/>
    </source>
</evidence>
<proteinExistence type="inferred from homology"/>
<evidence type="ECO:0000256" key="3">
    <source>
        <dbReference type="ARBA" id="ARBA00022645"/>
    </source>
</evidence>
<feature type="compositionally biased region" description="Low complexity" evidence="14">
    <location>
        <begin position="658"/>
        <end position="671"/>
    </location>
</feature>
<dbReference type="GO" id="GO:0008360">
    <property type="term" value="P:regulation of cell shape"/>
    <property type="evidence" value="ECO:0007669"/>
    <property type="project" value="UniProtKB-KW"/>
</dbReference>